<gene>
    <name evidence="1" type="ORF">GGQ90_001789</name>
</gene>
<name>A0A7W6LPL1_9SPHN</name>
<dbReference type="EMBL" id="JACIEU010000006">
    <property type="protein sequence ID" value="MBB4148011.1"/>
    <property type="molecule type" value="Genomic_DNA"/>
</dbReference>
<dbReference type="AlphaFoldDB" id="A0A7W6LPL1"/>
<sequence>MTALNIQNAEAISAPSVRTGKVYPPKVDGLRGLFFLGGSINESIANRSPWQGAQPNAIAVGAPAVNASYLTLKNMTNYLQTQIAEVEEMTLIAWHTAEYLNFNAISNTWTTRQGGTGNSYGVSLAVGGGSSPATGKQNRAIAGYKTTEEQTAAGSSLTTSHTAVINGGGAGSYMTHAARFTATEVCHDILTNASGKSTALFGSNIRDKASGLLRIGSSSVGGADDAFNMCGAIIAEGFWSDEDLSDCYAWLSALELDVRGISV</sequence>
<evidence type="ECO:0000313" key="1">
    <source>
        <dbReference type="EMBL" id="MBB4148011.1"/>
    </source>
</evidence>
<dbReference type="Proteomes" id="UP000590524">
    <property type="component" value="Unassembled WGS sequence"/>
</dbReference>
<protein>
    <submittedName>
        <fullName evidence="1">Uncharacterized protein</fullName>
    </submittedName>
</protein>
<proteinExistence type="predicted"/>
<comment type="caution">
    <text evidence="1">The sequence shown here is derived from an EMBL/GenBank/DDBJ whole genome shotgun (WGS) entry which is preliminary data.</text>
</comment>
<evidence type="ECO:0000313" key="2">
    <source>
        <dbReference type="Proteomes" id="UP000590524"/>
    </source>
</evidence>
<dbReference type="RefSeq" id="WP_188081790.1">
    <property type="nucleotide sequence ID" value="NZ_JACIEU010000006.1"/>
</dbReference>
<organism evidence="1 2">
    <name type="scientific">Sphingobium scionense</name>
    <dbReference type="NCBI Taxonomy" id="1404341"/>
    <lineage>
        <taxon>Bacteria</taxon>
        <taxon>Pseudomonadati</taxon>
        <taxon>Pseudomonadota</taxon>
        <taxon>Alphaproteobacteria</taxon>
        <taxon>Sphingomonadales</taxon>
        <taxon>Sphingomonadaceae</taxon>
        <taxon>Sphingobium</taxon>
    </lineage>
</organism>
<accession>A0A7W6LPL1</accession>
<reference evidence="1 2" key="1">
    <citation type="submission" date="2020-08" db="EMBL/GenBank/DDBJ databases">
        <title>Genomic Encyclopedia of Type Strains, Phase IV (KMG-IV): sequencing the most valuable type-strain genomes for metagenomic binning, comparative biology and taxonomic classification.</title>
        <authorList>
            <person name="Goeker M."/>
        </authorList>
    </citation>
    <scope>NUCLEOTIDE SEQUENCE [LARGE SCALE GENOMIC DNA]</scope>
    <source>
        <strain evidence="1 2">DSM 19371</strain>
    </source>
</reference>
<keyword evidence="2" id="KW-1185">Reference proteome</keyword>